<reference evidence="1 2" key="1">
    <citation type="submission" date="2019-03" db="EMBL/GenBank/DDBJ databases">
        <title>Genomic Encyclopedia of Type Strains, Phase IV (KMG-IV): sequencing the most valuable type-strain genomes for metagenomic binning, comparative biology and taxonomic classification.</title>
        <authorList>
            <person name="Goeker M."/>
        </authorList>
    </citation>
    <scope>NUCLEOTIDE SEQUENCE [LARGE SCALE GENOMIC DNA]</scope>
    <source>
        <strain evidence="1 2">DSM 104836</strain>
    </source>
</reference>
<dbReference type="OrthoDB" id="9787127at2"/>
<dbReference type="AlphaFoldDB" id="A0A4R3JG94"/>
<protein>
    <submittedName>
        <fullName evidence="1">Uncharacterized protein</fullName>
    </submittedName>
</protein>
<dbReference type="EMBL" id="SLZU01000006">
    <property type="protein sequence ID" value="TCS63740.1"/>
    <property type="molecule type" value="Genomic_DNA"/>
</dbReference>
<proteinExistence type="predicted"/>
<evidence type="ECO:0000313" key="2">
    <source>
        <dbReference type="Proteomes" id="UP000295696"/>
    </source>
</evidence>
<organism evidence="1 2">
    <name type="scientific">Primorskyibacter sedentarius</name>
    <dbReference type="NCBI Taxonomy" id="745311"/>
    <lineage>
        <taxon>Bacteria</taxon>
        <taxon>Pseudomonadati</taxon>
        <taxon>Pseudomonadota</taxon>
        <taxon>Alphaproteobacteria</taxon>
        <taxon>Rhodobacterales</taxon>
        <taxon>Roseobacteraceae</taxon>
        <taxon>Primorskyibacter</taxon>
    </lineage>
</organism>
<keyword evidence="2" id="KW-1185">Reference proteome</keyword>
<dbReference type="RefSeq" id="WP_132244550.1">
    <property type="nucleotide sequence ID" value="NZ_SLZU01000006.1"/>
</dbReference>
<evidence type="ECO:0000313" key="1">
    <source>
        <dbReference type="EMBL" id="TCS63740.1"/>
    </source>
</evidence>
<sequence>MVDIPSSDDEKKFAEALRQTADRAQQEAKYPAPRFRQMIADRGGFETARFLLSQKTPSEGFTNMHLAGRVDLTLECVVQKEQWRRFFTKEELRHAASLTGSTKC</sequence>
<dbReference type="Proteomes" id="UP000295696">
    <property type="component" value="Unassembled WGS sequence"/>
</dbReference>
<gene>
    <name evidence="1" type="ORF">EDD52_1067</name>
</gene>
<accession>A0A4R3JG94</accession>
<name>A0A4R3JG94_9RHOB</name>
<comment type="caution">
    <text evidence="1">The sequence shown here is derived from an EMBL/GenBank/DDBJ whole genome shotgun (WGS) entry which is preliminary data.</text>
</comment>